<dbReference type="Pfam" id="PF00005">
    <property type="entry name" value="ABC_tran"/>
    <property type="match status" value="1"/>
</dbReference>
<dbReference type="InterPro" id="IPR050763">
    <property type="entry name" value="ABC_transporter_ATP-binding"/>
</dbReference>
<evidence type="ECO:0000256" key="3">
    <source>
        <dbReference type="ARBA" id="ARBA00022741"/>
    </source>
</evidence>
<dbReference type="InterPro" id="IPR003439">
    <property type="entry name" value="ABC_transporter-like_ATP-bd"/>
</dbReference>
<dbReference type="PROSITE" id="PS50893">
    <property type="entry name" value="ABC_TRANSPORTER_2"/>
    <property type="match status" value="1"/>
</dbReference>
<evidence type="ECO:0000259" key="6">
    <source>
        <dbReference type="PROSITE" id="PS50893"/>
    </source>
</evidence>
<dbReference type="InterPro" id="IPR027417">
    <property type="entry name" value="P-loop_NTPase"/>
</dbReference>
<dbReference type="PANTHER" id="PTHR42711:SF17">
    <property type="entry name" value="ABC TRANSPORTER ATP-BINDING PROTEIN"/>
    <property type="match status" value="1"/>
</dbReference>
<evidence type="ECO:0000256" key="2">
    <source>
        <dbReference type="ARBA" id="ARBA00022448"/>
    </source>
</evidence>
<keyword evidence="5" id="KW-0046">Antibiotic resistance</keyword>
<dbReference type="GO" id="GO:0005524">
    <property type="term" value="F:ATP binding"/>
    <property type="evidence" value="ECO:0007669"/>
    <property type="project" value="UniProtKB-KW"/>
</dbReference>
<dbReference type="SUPFAM" id="SSF52540">
    <property type="entry name" value="P-loop containing nucleoside triphosphate hydrolases"/>
    <property type="match status" value="1"/>
</dbReference>
<feature type="domain" description="ABC transporter" evidence="6">
    <location>
        <begin position="21"/>
        <end position="249"/>
    </location>
</feature>
<dbReference type="Proteomes" id="UP000037247">
    <property type="component" value="Unassembled WGS sequence"/>
</dbReference>
<dbReference type="PROSITE" id="PS00211">
    <property type="entry name" value="ABC_TRANSPORTER_1"/>
    <property type="match status" value="1"/>
</dbReference>
<dbReference type="PANTHER" id="PTHR42711">
    <property type="entry name" value="ABC TRANSPORTER ATP-BINDING PROTEIN"/>
    <property type="match status" value="1"/>
</dbReference>
<sequence length="314" mass="33093">MNNTDSTAIRAASSPQTAPALVIDGVTKTFRSGNGSRLTAVDDLSLTIRPGEVVAFLGPNGAGKTTTLDMVLGLTQPDSGTVEVYGLSARKAARTGRVAAVLQSGGLLPDFTVEETMRIIADLHGRTRDVESAMARAGIAEIAGRKVSRCSGGEQQRLKFALATLPDPDLIVLDEPTAGMDVESRRAFWSAIRADAGAGRTVVFATHYLEEADDFADRIVMVSHGRVVADGSTAEIRNVASRRVVSAIIDDTAIAAVGAAIPDLEVVERRGGRTYLSANDSDALARCLLTTTDARELEVATHNLEDAFIALTTD</sequence>
<evidence type="ECO:0000256" key="4">
    <source>
        <dbReference type="ARBA" id="ARBA00022840"/>
    </source>
</evidence>
<evidence type="ECO:0000313" key="7">
    <source>
        <dbReference type="EMBL" id="KNA90777.1"/>
    </source>
</evidence>
<dbReference type="InterPro" id="IPR017871">
    <property type="entry name" value="ABC_transporter-like_CS"/>
</dbReference>
<name>A0ABR5IAY8_9ACTN</name>
<evidence type="ECO:0000256" key="5">
    <source>
        <dbReference type="ARBA" id="ARBA00023251"/>
    </source>
</evidence>
<dbReference type="EMBL" id="LDTZ01000018">
    <property type="protein sequence ID" value="KNA90777.1"/>
    <property type="molecule type" value="Genomic_DNA"/>
</dbReference>
<dbReference type="RefSeq" id="WP_049699711.1">
    <property type="nucleotide sequence ID" value="NZ_LDTZ01000018.1"/>
</dbReference>
<protein>
    <submittedName>
        <fullName evidence="7">ABC transporter ATP-binding protein</fullName>
    </submittedName>
</protein>
<organism evidence="7 8">
    <name type="scientific">Gordonia jacobaea</name>
    <dbReference type="NCBI Taxonomy" id="122202"/>
    <lineage>
        <taxon>Bacteria</taxon>
        <taxon>Bacillati</taxon>
        <taxon>Actinomycetota</taxon>
        <taxon>Actinomycetes</taxon>
        <taxon>Mycobacteriales</taxon>
        <taxon>Gordoniaceae</taxon>
        <taxon>Gordonia</taxon>
    </lineage>
</organism>
<keyword evidence="2" id="KW-0813">Transport</keyword>
<dbReference type="SMART" id="SM00382">
    <property type="entry name" value="AAA"/>
    <property type="match status" value="1"/>
</dbReference>
<accession>A0ABR5IAY8</accession>
<evidence type="ECO:0000256" key="1">
    <source>
        <dbReference type="ARBA" id="ARBA00004202"/>
    </source>
</evidence>
<gene>
    <name evidence="7" type="ORF">ABW18_14775</name>
</gene>
<keyword evidence="8" id="KW-1185">Reference proteome</keyword>
<keyword evidence="4 7" id="KW-0067">ATP-binding</keyword>
<keyword evidence="3" id="KW-0547">Nucleotide-binding</keyword>
<dbReference type="Gene3D" id="3.40.50.300">
    <property type="entry name" value="P-loop containing nucleotide triphosphate hydrolases"/>
    <property type="match status" value="1"/>
</dbReference>
<comment type="caution">
    <text evidence="7">The sequence shown here is derived from an EMBL/GenBank/DDBJ whole genome shotgun (WGS) entry which is preliminary data.</text>
</comment>
<dbReference type="InterPro" id="IPR003593">
    <property type="entry name" value="AAA+_ATPase"/>
</dbReference>
<evidence type="ECO:0000313" key="8">
    <source>
        <dbReference type="Proteomes" id="UP000037247"/>
    </source>
</evidence>
<reference evidence="7 8" key="1">
    <citation type="submission" date="2015-05" db="EMBL/GenBank/DDBJ databases">
        <title>Draft genome sequence of the bacterium Gordonia jacobaea a new member of the Gordonia genus.</title>
        <authorList>
            <person name="Jimenez-Galisteo G."/>
            <person name="Dominguez A."/>
            <person name="Munoz E."/>
            <person name="Vinas M."/>
        </authorList>
    </citation>
    <scope>NUCLEOTIDE SEQUENCE [LARGE SCALE GENOMIC DNA]</scope>
    <source>
        <strain evidence="8">mv1</strain>
    </source>
</reference>
<comment type="subcellular location">
    <subcellularLocation>
        <location evidence="1">Cell membrane</location>
        <topology evidence="1">Peripheral membrane protein</topology>
    </subcellularLocation>
</comment>
<proteinExistence type="predicted"/>